<reference evidence="2 3" key="1">
    <citation type="submission" date="2019-08" db="EMBL/GenBank/DDBJ databases">
        <title>Draft genome sequences of two oriental melons (Cucumis melo L. var makuwa).</title>
        <authorList>
            <person name="Kwon S.-Y."/>
        </authorList>
    </citation>
    <scope>NUCLEOTIDE SEQUENCE [LARGE SCALE GENOMIC DNA]</scope>
    <source>
        <strain evidence="3">cv. Chang Bougi</strain>
        <tissue evidence="2">Leaf</tissue>
    </source>
</reference>
<gene>
    <name evidence="2" type="ORF">E5676_scaffold107G00090</name>
</gene>
<dbReference type="PANTHER" id="PTHR21426:SF15">
    <property type="entry name" value="EXOCYST COMPLEX COMPONENT EXO84A"/>
    <property type="match status" value="1"/>
</dbReference>
<evidence type="ECO:0000313" key="3">
    <source>
        <dbReference type="Proteomes" id="UP000321947"/>
    </source>
</evidence>
<dbReference type="Proteomes" id="UP000321947">
    <property type="component" value="Unassembled WGS sequence"/>
</dbReference>
<name>A0A5D3CHU8_CUCMM</name>
<proteinExistence type="predicted"/>
<keyword evidence="1" id="KW-0813">Transport</keyword>
<dbReference type="GO" id="GO:0006887">
    <property type="term" value="P:exocytosis"/>
    <property type="evidence" value="ECO:0007669"/>
    <property type="project" value="InterPro"/>
</dbReference>
<organism evidence="2 3">
    <name type="scientific">Cucumis melo var. makuwa</name>
    <name type="common">Oriental melon</name>
    <dbReference type="NCBI Taxonomy" id="1194695"/>
    <lineage>
        <taxon>Eukaryota</taxon>
        <taxon>Viridiplantae</taxon>
        <taxon>Streptophyta</taxon>
        <taxon>Embryophyta</taxon>
        <taxon>Tracheophyta</taxon>
        <taxon>Spermatophyta</taxon>
        <taxon>Magnoliopsida</taxon>
        <taxon>eudicotyledons</taxon>
        <taxon>Gunneridae</taxon>
        <taxon>Pentapetalae</taxon>
        <taxon>rosids</taxon>
        <taxon>fabids</taxon>
        <taxon>Cucurbitales</taxon>
        <taxon>Cucurbitaceae</taxon>
        <taxon>Benincaseae</taxon>
        <taxon>Cucumis</taxon>
    </lineage>
</organism>
<accession>A0A5D3CHU8</accession>
<sequence length="114" mass="13167">MYLSMDGNENLNESEWFPSQIFQALLVKLTRIASMVIEMFVRRERFATVRLMRLTETVILWLSEDKAFWEETDGSVPKTLVITNCKVVKPRVAAAEHISKVIDQFQSSNPLFAN</sequence>
<dbReference type="AlphaFoldDB" id="A0A5D3CHU8"/>
<dbReference type="GO" id="GO:0008104">
    <property type="term" value="P:intracellular protein localization"/>
    <property type="evidence" value="ECO:0007669"/>
    <property type="project" value="TreeGrafter"/>
</dbReference>
<dbReference type="EMBL" id="SSTD01011039">
    <property type="protein sequence ID" value="TYK10930.1"/>
    <property type="molecule type" value="Genomic_DNA"/>
</dbReference>
<comment type="caution">
    <text evidence="2">The sequence shown here is derived from an EMBL/GenBank/DDBJ whole genome shotgun (WGS) entry which is preliminary data.</text>
</comment>
<dbReference type="InterPro" id="IPR033961">
    <property type="entry name" value="Exo84"/>
</dbReference>
<dbReference type="GO" id="GO:0000145">
    <property type="term" value="C:exocyst"/>
    <property type="evidence" value="ECO:0007669"/>
    <property type="project" value="InterPro"/>
</dbReference>
<protein>
    <submittedName>
        <fullName evidence="2">Exocyst complex component EXO84A</fullName>
    </submittedName>
</protein>
<dbReference type="GO" id="GO:0006893">
    <property type="term" value="P:Golgi to plasma membrane transport"/>
    <property type="evidence" value="ECO:0007669"/>
    <property type="project" value="TreeGrafter"/>
</dbReference>
<evidence type="ECO:0000313" key="2">
    <source>
        <dbReference type="EMBL" id="TYK10930.1"/>
    </source>
</evidence>
<evidence type="ECO:0000256" key="1">
    <source>
        <dbReference type="ARBA" id="ARBA00022448"/>
    </source>
</evidence>
<dbReference type="PANTHER" id="PTHR21426">
    <property type="entry name" value="EXOCYST COMPLEX COMPONENT 8"/>
    <property type="match status" value="1"/>
</dbReference>